<dbReference type="GO" id="GO:0050839">
    <property type="term" value="F:cell adhesion molecule binding"/>
    <property type="evidence" value="ECO:0007669"/>
    <property type="project" value="TreeGrafter"/>
</dbReference>
<gene>
    <name evidence="3" type="primary">LOC104949220</name>
</gene>
<evidence type="ECO:0000259" key="1">
    <source>
        <dbReference type="PROSITE" id="PS51126"/>
    </source>
</evidence>
<dbReference type="OrthoDB" id="6260541at2759"/>
<accession>A0A6I9NH94</accession>
<sequence>MNKYSLQDVKAVVNSCFRLNSLQLHTLLSGYLYANNEPHIPPEVVEAVVLLSGSTADQLILSEGREVFLQESLDLQLPFLLPEGGYSCSSITGTPAGLRDFLEPICRTGLCCLTSQPNSRGDWTVFFSETDSSAESTYMVVHREPEVETITLKKPLNSGMGVSIVAAKVTASNSEILERT</sequence>
<proteinExistence type="predicted"/>
<dbReference type="GO" id="GO:0032880">
    <property type="term" value="P:regulation of protein localization"/>
    <property type="evidence" value="ECO:0007669"/>
    <property type="project" value="TreeGrafter"/>
</dbReference>
<organism evidence="2 3">
    <name type="scientific">Notothenia coriiceps</name>
    <name type="common">black rockcod</name>
    <dbReference type="NCBI Taxonomy" id="8208"/>
    <lineage>
        <taxon>Eukaryota</taxon>
        <taxon>Metazoa</taxon>
        <taxon>Chordata</taxon>
        <taxon>Craniata</taxon>
        <taxon>Vertebrata</taxon>
        <taxon>Euteleostomi</taxon>
        <taxon>Actinopterygii</taxon>
        <taxon>Neopterygii</taxon>
        <taxon>Teleostei</taxon>
        <taxon>Neoteleostei</taxon>
        <taxon>Acanthomorphata</taxon>
        <taxon>Eupercaria</taxon>
        <taxon>Perciformes</taxon>
        <taxon>Notothenioidei</taxon>
        <taxon>Nototheniidae</taxon>
        <taxon>Notothenia</taxon>
    </lineage>
</organism>
<dbReference type="Proteomes" id="UP000504611">
    <property type="component" value="Unplaced"/>
</dbReference>
<evidence type="ECO:0000313" key="3">
    <source>
        <dbReference type="RefSeq" id="XP_010773835.1"/>
    </source>
</evidence>
<dbReference type="PANTHER" id="PTHR10398">
    <property type="entry name" value="AFADIN"/>
    <property type="match status" value="1"/>
</dbReference>
<dbReference type="GeneID" id="104949220"/>
<reference evidence="3" key="1">
    <citation type="submission" date="2025-08" db="UniProtKB">
        <authorList>
            <consortium name="RefSeq"/>
        </authorList>
    </citation>
    <scope>IDENTIFICATION</scope>
    <source>
        <tissue evidence="3">Muscle</tissue>
    </source>
</reference>
<dbReference type="AlphaFoldDB" id="A0A6I9NH94"/>
<protein>
    <submittedName>
        <fullName evidence="3">Afadin-like</fullName>
    </submittedName>
</protein>
<dbReference type="KEGG" id="ncc:104949220"/>
<dbReference type="PANTHER" id="PTHR10398:SF2">
    <property type="entry name" value="AFADIN"/>
    <property type="match status" value="1"/>
</dbReference>
<keyword evidence="2" id="KW-1185">Reference proteome</keyword>
<dbReference type="InterPro" id="IPR002710">
    <property type="entry name" value="Dilute_dom"/>
</dbReference>
<dbReference type="GO" id="GO:0005912">
    <property type="term" value="C:adherens junction"/>
    <property type="evidence" value="ECO:0007669"/>
    <property type="project" value="TreeGrafter"/>
</dbReference>
<name>A0A6I9NH94_9TELE</name>
<feature type="domain" description="Dilute" evidence="1">
    <location>
        <begin position="1"/>
        <end position="54"/>
    </location>
</feature>
<dbReference type="InterPro" id="IPR028842">
    <property type="entry name" value="Afadin"/>
</dbReference>
<evidence type="ECO:0000313" key="2">
    <source>
        <dbReference type="Proteomes" id="UP000504611"/>
    </source>
</evidence>
<dbReference type="RefSeq" id="XP_010773835.1">
    <property type="nucleotide sequence ID" value="XM_010775533.1"/>
</dbReference>
<dbReference type="PROSITE" id="PS51126">
    <property type="entry name" value="DILUTE"/>
    <property type="match status" value="1"/>
</dbReference>